<organism evidence="1 2">
    <name type="scientific">Massilicoli timonensis</name>
    <dbReference type="NCBI Taxonomy" id="2015901"/>
    <lineage>
        <taxon>Bacteria</taxon>
        <taxon>Bacillati</taxon>
        <taxon>Bacillota</taxon>
        <taxon>Erysipelotrichia</taxon>
        <taxon>Erysipelotrichales</taxon>
        <taxon>Erysipelotrichaceae</taxon>
        <taxon>Massilicoli</taxon>
    </lineage>
</organism>
<dbReference type="EMBL" id="JANGCH010000043">
    <property type="protein sequence ID" value="MCQ5122754.1"/>
    <property type="molecule type" value="Genomic_DNA"/>
</dbReference>
<accession>A0ABT1SNG3</accession>
<dbReference type="InterPro" id="IPR000653">
    <property type="entry name" value="DegT/StrS_aminotransferase"/>
</dbReference>
<dbReference type="SUPFAM" id="SSF53383">
    <property type="entry name" value="PLP-dependent transferases"/>
    <property type="match status" value="1"/>
</dbReference>
<name>A0ABT1SNG3_9FIRM</name>
<dbReference type="GO" id="GO:0008483">
    <property type="term" value="F:transaminase activity"/>
    <property type="evidence" value="ECO:0007669"/>
    <property type="project" value="UniProtKB-KW"/>
</dbReference>
<reference evidence="1 2" key="1">
    <citation type="submission" date="2022-06" db="EMBL/GenBank/DDBJ databases">
        <title>Isolation of gut microbiota from human fecal samples.</title>
        <authorList>
            <person name="Pamer E.G."/>
            <person name="Barat B."/>
            <person name="Waligurski E."/>
            <person name="Medina S."/>
            <person name="Paddock L."/>
            <person name="Mostad J."/>
        </authorList>
    </citation>
    <scope>NUCLEOTIDE SEQUENCE [LARGE SCALE GENOMIC DNA]</scope>
    <source>
        <strain evidence="1 2">DFI.6.1</strain>
    </source>
</reference>
<dbReference type="InterPro" id="IPR015424">
    <property type="entry name" value="PyrdxlP-dep_Trfase"/>
</dbReference>
<dbReference type="Proteomes" id="UP001524435">
    <property type="component" value="Unassembled WGS sequence"/>
</dbReference>
<comment type="caution">
    <text evidence="1">The sequence shown here is derived from an EMBL/GenBank/DDBJ whole genome shotgun (WGS) entry which is preliminary data.</text>
</comment>
<evidence type="ECO:0000313" key="1">
    <source>
        <dbReference type="EMBL" id="MCQ5122754.1"/>
    </source>
</evidence>
<dbReference type="PANTHER" id="PTHR30244">
    <property type="entry name" value="TRANSAMINASE"/>
    <property type="match status" value="1"/>
</dbReference>
<evidence type="ECO:0000313" key="2">
    <source>
        <dbReference type="Proteomes" id="UP001524435"/>
    </source>
</evidence>
<keyword evidence="2" id="KW-1185">Reference proteome</keyword>
<proteinExistence type="predicted"/>
<sequence>KQLERELAEYVGTKHCITCANGTDALQLALMVWNVKAGDAVFVPSFTFYSTAEVVSLLGATPIFVDTNPRTFNIDTVKLDQAIQKVKQEGKLTPKVIIPVDLFGQPADYESIRRIANKHKLYVLEDGAQGFGGTIDGKKACSFGDISTT</sequence>
<keyword evidence="1" id="KW-0808">Transferase</keyword>
<protein>
    <submittedName>
        <fullName evidence="1">Aminotransferase class I/II-fold pyridoxal phosphate-dependent enzyme</fullName>
    </submittedName>
</protein>
<dbReference type="PANTHER" id="PTHR30244:SF42">
    <property type="entry name" value="UDP-2-ACETAMIDO-2-DEOXY-3-OXO-D-GLUCURONATE AMINOTRANSFERASE"/>
    <property type="match status" value="1"/>
</dbReference>
<feature type="non-terminal residue" evidence="1">
    <location>
        <position position="1"/>
    </location>
</feature>
<feature type="non-terminal residue" evidence="1">
    <location>
        <position position="149"/>
    </location>
</feature>
<gene>
    <name evidence="1" type="ORF">NE663_10915</name>
</gene>
<dbReference type="Gene3D" id="3.40.640.10">
    <property type="entry name" value="Type I PLP-dependent aspartate aminotransferase-like (Major domain)"/>
    <property type="match status" value="1"/>
</dbReference>
<dbReference type="Pfam" id="PF01041">
    <property type="entry name" value="DegT_DnrJ_EryC1"/>
    <property type="match status" value="1"/>
</dbReference>
<dbReference type="InterPro" id="IPR015421">
    <property type="entry name" value="PyrdxlP-dep_Trfase_major"/>
</dbReference>
<dbReference type="RefSeq" id="WP_256198389.1">
    <property type="nucleotide sequence ID" value="NZ_JANGCH010000043.1"/>
</dbReference>
<keyword evidence="1" id="KW-0032">Aminotransferase</keyword>